<evidence type="ECO:0000256" key="4">
    <source>
        <dbReference type="ARBA" id="ARBA00022692"/>
    </source>
</evidence>
<evidence type="ECO:0000313" key="12">
    <source>
        <dbReference type="EMBL" id="RED17225.1"/>
    </source>
</evidence>
<gene>
    <name evidence="12" type="ORF">DFR46_2264</name>
</gene>
<accession>A0A3D9FHG2</accession>
<organism evidence="12 13">
    <name type="scientific">Parasphingopyxis lamellibrachiae</name>
    <dbReference type="NCBI Taxonomy" id="680125"/>
    <lineage>
        <taxon>Bacteria</taxon>
        <taxon>Pseudomonadati</taxon>
        <taxon>Pseudomonadota</taxon>
        <taxon>Alphaproteobacteria</taxon>
        <taxon>Sphingomonadales</taxon>
        <taxon>Sphingomonadaceae</taxon>
        <taxon>Parasphingopyxis</taxon>
    </lineage>
</organism>
<evidence type="ECO:0000256" key="3">
    <source>
        <dbReference type="ARBA" id="ARBA00022448"/>
    </source>
</evidence>
<sequence length="302" mass="31339">MGAGHSHHGHGHSHAPADFGKAFAIGISLNSAYIVVEAGYGFAIGSMALLADAGHNLSDVLGLIIAWTGATLAKRPPSKRFTFGFRGSSILAALFNAVLLLIAVGLIALEAIQRIVYPAPVAGGTIMAVAAIGIVINGATAMLFARGRKGDINIRGAYLHMAADAAVSAGVVIAGGLILWTNASWIDPAISLLIGLVILLSTWGLLKDSVKMSLAAVPAHIDPDEVRTALSGLDGVSQVHHLHIWNMSTTETALTAHIVMPAGHPGDAFLNRLHADLADRFHIGHSTIQIEQGDTEDGCEAC</sequence>
<evidence type="ECO:0000256" key="1">
    <source>
        <dbReference type="ARBA" id="ARBA00004141"/>
    </source>
</evidence>
<dbReference type="SUPFAM" id="SSF160240">
    <property type="entry name" value="Cation efflux protein cytoplasmic domain-like"/>
    <property type="match status" value="1"/>
</dbReference>
<dbReference type="InterPro" id="IPR050681">
    <property type="entry name" value="CDF/SLC30A"/>
</dbReference>
<dbReference type="SUPFAM" id="SSF161111">
    <property type="entry name" value="Cation efflux protein transmembrane domain-like"/>
    <property type="match status" value="1"/>
</dbReference>
<dbReference type="InterPro" id="IPR027470">
    <property type="entry name" value="Cation_efflux_CTD"/>
</dbReference>
<reference evidence="12 13" key="1">
    <citation type="submission" date="2018-07" db="EMBL/GenBank/DDBJ databases">
        <title>Genomic Encyclopedia of Type Strains, Phase IV (KMG-IV): sequencing the most valuable type-strain genomes for metagenomic binning, comparative biology and taxonomic classification.</title>
        <authorList>
            <person name="Goeker M."/>
        </authorList>
    </citation>
    <scope>NUCLEOTIDE SEQUENCE [LARGE SCALE GENOMIC DNA]</scope>
    <source>
        <strain evidence="12 13">DSM 26725</strain>
    </source>
</reference>
<dbReference type="Proteomes" id="UP000256310">
    <property type="component" value="Unassembled WGS sequence"/>
</dbReference>
<dbReference type="OrthoDB" id="9809646at2"/>
<dbReference type="PANTHER" id="PTHR11562">
    <property type="entry name" value="CATION EFFLUX PROTEIN/ ZINC TRANSPORTER"/>
    <property type="match status" value="1"/>
</dbReference>
<dbReference type="Pfam" id="PF16916">
    <property type="entry name" value="ZT_dimer"/>
    <property type="match status" value="1"/>
</dbReference>
<dbReference type="AlphaFoldDB" id="A0A3D9FHG2"/>
<keyword evidence="13" id="KW-1185">Reference proteome</keyword>
<comment type="similarity">
    <text evidence="2">Belongs to the cation diffusion facilitator (CDF) transporter (TC 2.A.4) family. SLC30A subfamily.</text>
</comment>
<dbReference type="Gene3D" id="1.20.1510.10">
    <property type="entry name" value="Cation efflux protein transmembrane domain"/>
    <property type="match status" value="1"/>
</dbReference>
<feature type="domain" description="Cation efflux protein transmembrane" evidence="10">
    <location>
        <begin position="25"/>
        <end position="211"/>
    </location>
</feature>
<name>A0A3D9FHG2_9SPHN</name>
<keyword evidence="5" id="KW-0864">Zinc transport</keyword>
<keyword evidence="8 9" id="KW-0472">Membrane</keyword>
<feature type="transmembrane region" description="Helical" evidence="9">
    <location>
        <begin position="157"/>
        <end position="179"/>
    </location>
</feature>
<dbReference type="InterPro" id="IPR058533">
    <property type="entry name" value="Cation_efflux_TM"/>
</dbReference>
<evidence type="ECO:0000259" key="11">
    <source>
        <dbReference type="Pfam" id="PF16916"/>
    </source>
</evidence>
<keyword evidence="4 9" id="KW-0812">Transmembrane</keyword>
<keyword evidence="5" id="KW-0862">Zinc</keyword>
<evidence type="ECO:0000256" key="9">
    <source>
        <dbReference type="SAM" id="Phobius"/>
    </source>
</evidence>
<evidence type="ECO:0000313" key="13">
    <source>
        <dbReference type="Proteomes" id="UP000256310"/>
    </source>
</evidence>
<dbReference type="GO" id="GO:0005385">
    <property type="term" value="F:zinc ion transmembrane transporter activity"/>
    <property type="evidence" value="ECO:0007669"/>
    <property type="project" value="TreeGrafter"/>
</dbReference>
<feature type="domain" description="Cation efflux protein cytoplasmic" evidence="11">
    <location>
        <begin position="220"/>
        <end position="292"/>
    </location>
</feature>
<evidence type="ECO:0000256" key="6">
    <source>
        <dbReference type="ARBA" id="ARBA00022989"/>
    </source>
</evidence>
<evidence type="ECO:0000256" key="5">
    <source>
        <dbReference type="ARBA" id="ARBA00022906"/>
    </source>
</evidence>
<dbReference type="PANTHER" id="PTHR11562:SF17">
    <property type="entry name" value="RE54080P-RELATED"/>
    <property type="match status" value="1"/>
</dbReference>
<keyword evidence="7" id="KW-0406">Ion transport</keyword>
<dbReference type="InterPro" id="IPR002524">
    <property type="entry name" value="Cation_efflux"/>
</dbReference>
<dbReference type="RefSeq" id="WP_116236524.1">
    <property type="nucleotide sequence ID" value="NZ_QRDP01000004.1"/>
</dbReference>
<evidence type="ECO:0000256" key="7">
    <source>
        <dbReference type="ARBA" id="ARBA00023065"/>
    </source>
</evidence>
<evidence type="ECO:0000256" key="2">
    <source>
        <dbReference type="ARBA" id="ARBA00008873"/>
    </source>
</evidence>
<feature type="transmembrane region" description="Helical" evidence="9">
    <location>
        <begin position="85"/>
        <end position="109"/>
    </location>
</feature>
<keyword evidence="3" id="KW-0813">Transport</keyword>
<feature type="transmembrane region" description="Helical" evidence="9">
    <location>
        <begin position="121"/>
        <end position="145"/>
    </location>
</feature>
<evidence type="ECO:0000256" key="8">
    <source>
        <dbReference type="ARBA" id="ARBA00023136"/>
    </source>
</evidence>
<dbReference type="GO" id="GO:0005886">
    <property type="term" value="C:plasma membrane"/>
    <property type="evidence" value="ECO:0007669"/>
    <property type="project" value="TreeGrafter"/>
</dbReference>
<evidence type="ECO:0000259" key="10">
    <source>
        <dbReference type="Pfam" id="PF01545"/>
    </source>
</evidence>
<dbReference type="InterPro" id="IPR036837">
    <property type="entry name" value="Cation_efflux_CTD_sf"/>
</dbReference>
<comment type="caution">
    <text evidence="12">The sequence shown here is derived from an EMBL/GenBank/DDBJ whole genome shotgun (WGS) entry which is preliminary data.</text>
</comment>
<keyword evidence="6 9" id="KW-1133">Transmembrane helix</keyword>
<proteinExistence type="inferred from homology"/>
<protein>
    <submittedName>
        <fullName evidence="12">Cobalt-zinc-cadmium efflux system protein</fullName>
    </submittedName>
</protein>
<comment type="subcellular location">
    <subcellularLocation>
        <location evidence="1">Membrane</location>
        <topology evidence="1">Multi-pass membrane protein</topology>
    </subcellularLocation>
</comment>
<dbReference type="InterPro" id="IPR027469">
    <property type="entry name" value="Cation_efflux_TMD_sf"/>
</dbReference>
<dbReference type="NCBIfam" id="TIGR01297">
    <property type="entry name" value="CDF"/>
    <property type="match status" value="1"/>
</dbReference>
<dbReference type="EMBL" id="QRDP01000004">
    <property type="protein sequence ID" value="RED17225.1"/>
    <property type="molecule type" value="Genomic_DNA"/>
</dbReference>
<dbReference type="Pfam" id="PF01545">
    <property type="entry name" value="Cation_efflux"/>
    <property type="match status" value="1"/>
</dbReference>
<feature type="transmembrane region" description="Helical" evidence="9">
    <location>
        <begin position="185"/>
        <end position="206"/>
    </location>
</feature>
<feature type="transmembrane region" description="Helical" evidence="9">
    <location>
        <begin position="31"/>
        <end position="51"/>
    </location>
</feature>